<dbReference type="EMBL" id="CP002736">
    <property type="protein sequence ID" value="AEF95352.1"/>
    <property type="molecule type" value="Genomic_DNA"/>
</dbReference>
<evidence type="ECO:0000256" key="3">
    <source>
        <dbReference type="ARBA" id="ARBA00023054"/>
    </source>
</evidence>
<feature type="transmembrane region" description="Helical" evidence="5">
    <location>
        <begin position="12"/>
        <end position="34"/>
    </location>
</feature>
<dbReference type="HOGENOM" id="CLU_018816_6_1_9"/>
<accession>F6B4Y0</accession>
<dbReference type="STRING" id="868595.Desca_2526"/>
<evidence type="ECO:0000313" key="10">
    <source>
        <dbReference type="Proteomes" id="UP000009226"/>
    </source>
</evidence>
<comment type="subcellular location">
    <subcellularLocation>
        <location evidence="1">Cell envelope</location>
    </subcellularLocation>
</comment>
<gene>
    <name evidence="9" type="ordered locus">Desca_2526</name>
</gene>
<evidence type="ECO:0000256" key="4">
    <source>
        <dbReference type="SAM" id="Coils"/>
    </source>
</evidence>
<dbReference type="GO" id="GO:0030313">
    <property type="term" value="C:cell envelope"/>
    <property type="evidence" value="ECO:0007669"/>
    <property type="project" value="UniProtKB-SubCell"/>
</dbReference>
<feature type="domain" description="CusB-like beta-barrel" evidence="8">
    <location>
        <begin position="267"/>
        <end position="350"/>
    </location>
</feature>
<protein>
    <submittedName>
        <fullName evidence="9">Secretion protein HlyD family protein</fullName>
    </submittedName>
</protein>
<feature type="coiled-coil region" evidence="4">
    <location>
        <begin position="122"/>
        <end position="218"/>
    </location>
</feature>
<dbReference type="InterPro" id="IPR058792">
    <property type="entry name" value="Beta-barrel_RND_2"/>
</dbReference>
<dbReference type="InterPro" id="IPR050465">
    <property type="entry name" value="UPF0194_transport"/>
</dbReference>
<evidence type="ECO:0000259" key="6">
    <source>
        <dbReference type="Pfam" id="PF25876"/>
    </source>
</evidence>
<dbReference type="Gene3D" id="2.40.50.100">
    <property type="match status" value="1"/>
</dbReference>
<name>F6B4Y0_DESCC</name>
<dbReference type="FunFam" id="2.40.30.170:FF:000010">
    <property type="entry name" value="Efflux RND transporter periplasmic adaptor subunit"/>
    <property type="match status" value="1"/>
</dbReference>
<dbReference type="InterPro" id="IPR058625">
    <property type="entry name" value="MdtA-like_BSH"/>
</dbReference>
<evidence type="ECO:0000256" key="1">
    <source>
        <dbReference type="ARBA" id="ARBA00004196"/>
    </source>
</evidence>
<evidence type="ECO:0000259" key="8">
    <source>
        <dbReference type="Pfam" id="PF25954"/>
    </source>
</evidence>
<reference evidence="9" key="1">
    <citation type="submission" date="2011-05" db="EMBL/GenBank/DDBJ databases">
        <title>Complete sequence of Desulfotomaculum carboxydivorans CO-1-SRB.</title>
        <authorList>
            <consortium name="US DOE Joint Genome Institute"/>
            <person name="Lucas S."/>
            <person name="Han J."/>
            <person name="Lapidus A."/>
            <person name="Cheng J.-F."/>
            <person name="Goodwin L."/>
            <person name="Pitluck S."/>
            <person name="Peters L."/>
            <person name="Mikhailova N."/>
            <person name="Lu M."/>
            <person name="Han C."/>
            <person name="Tapia R."/>
            <person name="Land M."/>
            <person name="Hauser L."/>
            <person name="Kyrpides N."/>
            <person name="Ivanova N."/>
            <person name="Pagani I."/>
            <person name="Stams A."/>
            <person name="Plugge C."/>
            <person name="Muyzer G."/>
            <person name="Kuever J."/>
            <person name="Parshina S."/>
            <person name="Ivanova A."/>
            <person name="Nazina T."/>
            <person name="Woyke T."/>
        </authorList>
    </citation>
    <scope>NUCLEOTIDE SEQUENCE [LARGE SCALE GENOMIC DNA]</scope>
    <source>
        <strain evidence="9">CO-1-SRB</strain>
    </source>
</reference>
<keyword evidence="5" id="KW-0472">Membrane</keyword>
<feature type="domain" description="Multidrug resistance protein MdtA-like alpha-helical hairpin" evidence="6">
    <location>
        <begin position="129"/>
        <end position="192"/>
    </location>
</feature>
<dbReference type="PANTHER" id="PTHR32347">
    <property type="entry name" value="EFFLUX SYSTEM COMPONENT YKNX-RELATED"/>
    <property type="match status" value="1"/>
</dbReference>
<comment type="similarity">
    <text evidence="2">Belongs to the membrane fusion protein (MFP) (TC 8.A.1) family.</text>
</comment>
<dbReference type="Pfam" id="PF25876">
    <property type="entry name" value="HH_MFP_RND"/>
    <property type="match status" value="1"/>
</dbReference>
<dbReference type="SUPFAM" id="SSF111369">
    <property type="entry name" value="HlyD-like secretion proteins"/>
    <property type="match status" value="3"/>
</dbReference>
<dbReference type="Proteomes" id="UP000009226">
    <property type="component" value="Chromosome"/>
</dbReference>
<dbReference type="AlphaFoldDB" id="F6B4Y0"/>
<sequence length="353" mass="38340">MEAFAKIEQKKKLILGFFAGLIVLSAAIFGGYFYQKQTALAKERSELTATGTVEATSVLASFKVPGRIENLLVDEGSLVHKGQLLATLETRELAAKLSQAKGAHQAAVAKARQAQSAVPMTSETVEATIQQCQAKVAQAEAAARNAKQVYDRYVELHKAGAVSDNDFDSVTTKYEQAQAALREAQAALAQAEAARLKVQTSQAEYEAAQGQANQAEGAVQEAQSYLDNSQLKSPMEGYITQKFLELGEMLNAGTPVFEITDLAHTYVKVYISEQKIGRVKLGQKVQITVPAFPNKVFTGKVVWINNAGDFAVKKAVNEQYQHDLRSFEVKIDVPNPDLALKVGMTANVKILED</sequence>
<dbReference type="Pfam" id="PF25954">
    <property type="entry name" value="Beta-barrel_RND_2"/>
    <property type="match status" value="1"/>
</dbReference>
<dbReference type="Gene3D" id="2.40.30.170">
    <property type="match status" value="1"/>
</dbReference>
<dbReference type="eggNOG" id="COG1566">
    <property type="taxonomic scope" value="Bacteria"/>
</dbReference>
<keyword evidence="10" id="KW-1185">Reference proteome</keyword>
<evidence type="ECO:0000313" key="9">
    <source>
        <dbReference type="EMBL" id="AEF95352.1"/>
    </source>
</evidence>
<organism evidence="9 10">
    <name type="scientific">Desulfotomaculum nigrificans (strain DSM 14880 / VKM B-2319 / CO-1-SRB)</name>
    <name type="common">Desulfotomaculum carboxydivorans</name>
    <dbReference type="NCBI Taxonomy" id="868595"/>
    <lineage>
        <taxon>Bacteria</taxon>
        <taxon>Bacillati</taxon>
        <taxon>Bacillota</taxon>
        <taxon>Clostridia</taxon>
        <taxon>Eubacteriales</taxon>
        <taxon>Desulfotomaculaceae</taxon>
        <taxon>Desulfotomaculum</taxon>
    </lineage>
</organism>
<dbReference type="KEGG" id="dca:Desca_2526"/>
<feature type="domain" description="Multidrug resistance protein MdtA-like barrel-sandwich hybrid" evidence="7">
    <location>
        <begin position="63"/>
        <end position="260"/>
    </location>
</feature>
<keyword evidence="5" id="KW-0812">Transmembrane</keyword>
<keyword evidence="5" id="KW-1133">Transmembrane helix</keyword>
<dbReference type="InterPro" id="IPR058624">
    <property type="entry name" value="MdtA-like_HH"/>
</dbReference>
<evidence type="ECO:0000256" key="5">
    <source>
        <dbReference type="SAM" id="Phobius"/>
    </source>
</evidence>
<dbReference type="Gene3D" id="1.10.287.470">
    <property type="entry name" value="Helix hairpin bin"/>
    <property type="match status" value="1"/>
</dbReference>
<proteinExistence type="inferred from homology"/>
<evidence type="ECO:0000259" key="7">
    <source>
        <dbReference type="Pfam" id="PF25917"/>
    </source>
</evidence>
<dbReference type="Pfam" id="PF25917">
    <property type="entry name" value="BSH_RND"/>
    <property type="match status" value="1"/>
</dbReference>
<dbReference type="RefSeq" id="WP_013810790.1">
    <property type="nucleotide sequence ID" value="NC_015565.1"/>
</dbReference>
<keyword evidence="3 4" id="KW-0175">Coiled coil</keyword>
<evidence type="ECO:0000256" key="2">
    <source>
        <dbReference type="ARBA" id="ARBA00009477"/>
    </source>
</evidence>